<accession>A0A2W4QY92</accession>
<evidence type="ECO:0000313" key="2">
    <source>
        <dbReference type="Proteomes" id="UP000249396"/>
    </source>
</evidence>
<dbReference type="EMBL" id="QJPH01000352">
    <property type="protein sequence ID" value="PZN76782.1"/>
    <property type="molecule type" value="Genomic_DNA"/>
</dbReference>
<name>A0A2W4QY92_9GAMM</name>
<proteinExistence type="predicted"/>
<evidence type="ECO:0000313" key="1">
    <source>
        <dbReference type="EMBL" id="PZN76782.1"/>
    </source>
</evidence>
<sequence length="104" mass="11181">MDSLIQDLQKTIDALETLSEMPATAGEQIDELLDQLFQQKIDLVNATLNVSSQLFLVAAQAMALAASKAVFTVKEPSQVNELAKGVSDAITKLARLLDSVAHIN</sequence>
<gene>
    <name evidence="1" type="ORF">DM484_15980</name>
</gene>
<comment type="caution">
    <text evidence="1">The sequence shown here is derived from an EMBL/GenBank/DDBJ whole genome shotgun (WGS) entry which is preliminary data.</text>
</comment>
<dbReference type="Proteomes" id="UP000249396">
    <property type="component" value="Unassembled WGS sequence"/>
</dbReference>
<organism evidence="1 2">
    <name type="scientific">Candidatus Methylumidiphilus alinenensis</name>
    <dbReference type="NCBI Taxonomy" id="2202197"/>
    <lineage>
        <taxon>Bacteria</taxon>
        <taxon>Pseudomonadati</taxon>
        <taxon>Pseudomonadota</taxon>
        <taxon>Gammaproteobacteria</taxon>
        <taxon>Methylococcales</taxon>
        <taxon>Candidatus Methylumidiphilus</taxon>
    </lineage>
</organism>
<protein>
    <submittedName>
        <fullName evidence="1">Uncharacterized protein</fullName>
    </submittedName>
</protein>
<reference evidence="1 2" key="1">
    <citation type="journal article" date="2018" name="Aquat. Microb. Ecol.">
        <title>Gammaproteobacterial methanotrophs dominate.</title>
        <authorList>
            <person name="Rissanen A.J."/>
            <person name="Saarenheimo J."/>
            <person name="Tiirola M."/>
            <person name="Peura S."/>
            <person name="Aalto S.L."/>
            <person name="Karvinen A."/>
            <person name="Nykanen H."/>
        </authorList>
    </citation>
    <scope>NUCLEOTIDE SEQUENCE [LARGE SCALE GENOMIC DNA]</scope>
    <source>
        <strain evidence="1">AMbin10</strain>
    </source>
</reference>
<dbReference type="AlphaFoldDB" id="A0A2W4QY92"/>